<evidence type="ECO:0000313" key="2">
    <source>
        <dbReference type="Proteomes" id="UP001172386"/>
    </source>
</evidence>
<keyword evidence="2" id="KW-1185">Reference proteome</keyword>
<accession>A0ACC2ZYC7</accession>
<name>A0ACC2ZYC7_9EURO</name>
<dbReference type="EMBL" id="JAPDRQ010000187">
    <property type="protein sequence ID" value="KAJ9652677.1"/>
    <property type="molecule type" value="Genomic_DNA"/>
</dbReference>
<dbReference type="Proteomes" id="UP001172386">
    <property type="component" value="Unassembled WGS sequence"/>
</dbReference>
<gene>
    <name evidence="1" type="ORF">H2198_008080</name>
</gene>
<proteinExistence type="predicted"/>
<reference evidence="1" key="1">
    <citation type="submission" date="2022-10" db="EMBL/GenBank/DDBJ databases">
        <title>Culturing micro-colonial fungi from biological soil crusts in the Mojave desert and describing Neophaeococcomyces mojavensis, and introducing the new genera and species Taxawa tesnikishii.</title>
        <authorList>
            <person name="Kurbessoian T."/>
            <person name="Stajich J.E."/>
        </authorList>
    </citation>
    <scope>NUCLEOTIDE SEQUENCE</scope>
    <source>
        <strain evidence="1">JES_112</strain>
    </source>
</reference>
<comment type="caution">
    <text evidence="1">The sequence shown here is derived from an EMBL/GenBank/DDBJ whole genome shotgun (WGS) entry which is preliminary data.</text>
</comment>
<organism evidence="1 2">
    <name type="scientific">Neophaeococcomyces mojaviensis</name>
    <dbReference type="NCBI Taxonomy" id="3383035"/>
    <lineage>
        <taxon>Eukaryota</taxon>
        <taxon>Fungi</taxon>
        <taxon>Dikarya</taxon>
        <taxon>Ascomycota</taxon>
        <taxon>Pezizomycotina</taxon>
        <taxon>Eurotiomycetes</taxon>
        <taxon>Chaetothyriomycetidae</taxon>
        <taxon>Chaetothyriales</taxon>
        <taxon>Chaetothyriales incertae sedis</taxon>
        <taxon>Neophaeococcomyces</taxon>
    </lineage>
</organism>
<evidence type="ECO:0000313" key="1">
    <source>
        <dbReference type="EMBL" id="KAJ9652677.1"/>
    </source>
</evidence>
<protein>
    <submittedName>
        <fullName evidence="1">Uncharacterized protein</fullName>
    </submittedName>
</protein>
<sequence>MDPGSLQKSRWAPGFSTLYAAKEQCDGNNINGEASAKSNKLKAVQRSQRLQVQDYENFCRLLRRLKWKSTTLLFCHNRAMSQSTDNVISGLNFPISSDTGKANAAEIMFKVDFFEFYALLERVLVHLLGCFGMVITADNAAVPLAPSTTDLNRSKYSDAVIGKNSIIGDSRAFYGYAHRFHANVLAALDLKTNPLHHILGTGKVRQYLGLAKEFRNRWKEVDVDNTESQDQFVGLHRSYHQILVDLKLDEMLAALLSALDQARVIAYEHLPLSQRTVEINMLNDADEDHALTEDMMMDDAMEWD</sequence>